<dbReference type="GeneID" id="4560450"/>
<evidence type="ECO:0000313" key="1">
    <source>
        <dbReference type="EMBL" id="EAS29406.3"/>
    </source>
</evidence>
<protein>
    <submittedName>
        <fullName evidence="1">Uncharacterized protein</fullName>
    </submittedName>
</protein>
<proteinExistence type="predicted"/>
<sequence>MLPHGDKVQRPSCSLRLGRLWASSLFKTLKPGDFNENTFDIADNQPLSRWCDSVRGALAAKVKTAGDIYRRSSFDENCTRGDEDMLTRALSAARTYAEAGARGPHSRCPAISRHPSFRIVCKREPGNCGGLVGAFADPWSSRFSRSAWPSVDNVFPPRNCHTANKDHILFHEMGTEDYAYGSATSPRQEFNHGTR</sequence>
<accession>J3K4X6</accession>
<reference evidence="2" key="2">
    <citation type="journal article" date="2010" name="Genome Res.">
        <title>Population genomic sequencing of Coccidioides fungi reveals recent hybridization and transposon control.</title>
        <authorList>
            <person name="Neafsey D.E."/>
            <person name="Barker B.M."/>
            <person name="Sharpton T.J."/>
            <person name="Stajich J.E."/>
            <person name="Park D.J."/>
            <person name="Whiston E."/>
            <person name="Hung C.-Y."/>
            <person name="McMahan C."/>
            <person name="White J."/>
            <person name="Sykes S."/>
            <person name="Heiman D."/>
            <person name="Young S."/>
            <person name="Zeng Q."/>
            <person name="Abouelleil A."/>
            <person name="Aftuck L."/>
            <person name="Bessette D."/>
            <person name="Brown A."/>
            <person name="FitzGerald M."/>
            <person name="Lui A."/>
            <person name="Macdonald J.P."/>
            <person name="Priest M."/>
            <person name="Orbach M.J."/>
            <person name="Galgiani J.N."/>
            <person name="Kirkland T.N."/>
            <person name="Cole G.T."/>
            <person name="Birren B.W."/>
            <person name="Henn M.R."/>
            <person name="Taylor J.W."/>
            <person name="Rounsley S.D."/>
        </authorList>
    </citation>
    <scope>GENOME REANNOTATION</scope>
    <source>
        <strain evidence="2">RS</strain>
    </source>
</reference>
<dbReference type="KEGG" id="cim:CIMG_08152"/>
<dbReference type="VEuPathDB" id="FungiDB:CIMG_08152"/>
<dbReference type="InParanoid" id="J3K4X6"/>
<dbReference type="Proteomes" id="UP000001261">
    <property type="component" value="Unassembled WGS sequence"/>
</dbReference>
<dbReference type="AlphaFoldDB" id="J3K4X6"/>
<keyword evidence="2" id="KW-1185">Reference proteome</keyword>
<dbReference type="EMBL" id="GG704913">
    <property type="protein sequence ID" value="EAS29406.3"/>
    <property type="molecule type" value="Genomic_DNA"/>
</dbReference>
<reference evidence="2" key="1">
    <citation type="journal article" date="2009" name="Genome Res.">
        <title>Comparative genomic analyses of the human fungal pathogens Coccidioides and their relatives.</title>
        <authorList>
            <person name="Sharpton T.J."/>
            <person name="Stajich J.E."/>
            <person name="Rounsley S.D."/>
            <person name="Gardner M.J."/>
            <person name="Wortman J.R."/>
            <person name="Jordar V.S."/>
            <person name="Maiti R."/>
            <person name="Kodira C.D."/>
            <person name="Neafsey D.E."/>
            <person name="Zeng Q."/>
            <person name="Hung C.-Y."/>
            <person name="McMahan C."/>
            <person name="Muszewska A."/>
            <person name="Grynberg M."/>
            <person name="Mandel M.A."/>
            <person name="Kellner E.M."/>
            <person name="Barker B.M."/>
            <person name="Galgiani J.N."/>
            <person name="Orbach M.J."/>
            <person name="Kirkland T.N."/>
            <person name="Cole G.T."/>
            <person name="Henn M.R."/>
            <person name="Birren B.W."/>
            <person name="Taylor J.W."/>
        </authorList>
    </citation>
    <scope>NUCLEOTIDE SEQUENCE [LARGE SCALE GENOMIC DNA]</scope>
    <source>
        <strain evidence="2">RS</strain>
    </source>
</reference>
<gene>
    <name evidence="1" type="ORF">CIMG_08152</name>
</gene>
<organism evidence="1 2">
    <name type="scientific">Coccidioides immitis (strain RS)</name>
    <name type="common">Valley fever fungus</name>
    <dbReference type="NCBI Taxonomy" id="246410"/>
    <lineage>
        <taxon>Eukaryota</taxon>
        <taxon>Fungi</taxon>
        <taxon>Dikarya</taxon>
        <taxon>Ascomycota</taxon>
        <taxon>Pezizomycotina</taxon>
        <taxon>Eurotiomycetes</taxon>
        <taxon>Eurotiomycetidae</taxon>
        <taxon>Onygenales</taxon>
        <taxon>Onygenaceae</taxon>
        <taxon>Coccidioides</taxon>
    </lineage>
</organism>
<evidence type="ECO:0000313" key="2">
    <source>
        <dbReference type="Proteomes" id="UP000001261"/>
    </source>
</evidence>
<dbReference type="RefSeq" id="XP_001240989.2">
    <property type="nucleotide sequence ID" value="XM_001240988.2"/>
</dbReference>
<name>J3K4X6_COCIM</name>